<keyword evidence="1" id="KW-0812">Transmembrane</keyword>
<keyword evidence="1" id="KW-1133">Transmembrane helix</keyword>
<protein>
    <submittedName>
        <fullName evidence="2">Integral membrane protein</fullName>
    </submittedName>
</protein>
<proteinExistence type="predicted"/>
<dbReference type="OrthoDB" id="5356047at2"/>
<feature type="transmembrane region" description="Helical" evidence="1">
    <location>
        <begin position="51"/>
        <end position="72"/>
    </location>
</feature>
<name>A0A3S4WJ41_CAMUP</name>
<keyword evidence="1" id="KW-0472">Membrane</keyword>
<dbReference type="EMBL" id="LR134372">
    <property type="protein sequence ID" value="VEG84119.1"/>
    <property type="molecule type" value="Genomic_DNA"/>
</dbReference>
<sequence>MRKILLQILCFSFIFMGIFIISRFLSLQSLSGENEGSFMVYLYGLGHDMRTFSAAFLPLFLCAILAQFSGLLKKWGGGG</sequence>
<organism evidence="2 3">
    <name type="scientific">Campylobacter upsaliensis</name>
    <dbReference type="NCBI Taxonomy" id="28080"/>
    <lineage>
        <taxon>Bacteria</taxon>
        <taxon>Pseudomonadati</taxon>
        <taxon>Campylobacterota</taxon>
        <taxon>Epsilonproteobacteria</taxon>
        <taxon>Campylobacterales</taxon>
        <taxon>Campylobacteraceae</taxon>
        <taxon>Campylobacter</taxon>
    </lineage>
</organism>
<gene>
    <name evidence="2" type="ORF">NCTC11541_00135</name>
</gene>
<evidence type="ECO:0000313" key="2">
    <source>
        <dbReference type="EMBL" id="VEG84119.1"/>
    </source>
</evidence>
<dbReference type="AlphaFoldDB" id="A0A3S4WJ41"/>
<reference evidence="2 3" key="1">
    <citation type="submission" date="2018-12" db="EMBL/GenBank/DDBJ databases">
        <authorList>
            <consortium name="Pathogen Informatics"/>
        </authorList>
    </citation>
    <scope>NUCLEOTIDE SEQUENCE [LARGE SCALE GENOMIC DNA]</scope>
    <source>
        <strain evidence="2 3">NCTC11541</strain>
    </source>
</reference>
<dbReference type="RefSeq" id="WP_027304399.1">
    <property type="nucleotide sequence ID" value="NZ_JAIWZH010000001.1"/>
</dbReference>
<dbReference type="Proteomes" id="UP000278157">
    <property type="component" value="Chromosome"/>
</dbReference>
<evidence type="ECO:0000313" key="3">
    <source>
        <dbReference type="Proteomes" id="UP000278157"/>
    </source>
</evidence>
<accession>A0A3S4WJ41</accession>
<evidence type="ECO:0000256" key="1">
    <source>
        <dbReference type="SAM" id="Phobius"/>
    </source>
</evidence>